<dbReference type="Proteomes" id="UP001055072">
    <property type="component" value="Unassembled WGS sequence"/>
</dbReference>
<sequence length="233" mass="25975">MTRGHHNVQLYPASLPAVRSPRVARRQKSRQGSESSSLSREQTNPLPDSNIPTPPALKDHAFAAFLRNIDPSLPLAQQALYMLGIQTPALINSFAYLPNRDGWLRSLMEEGRLDLKTFQVIRTAMTKHCLVTETPPPRFISRFRPTLSDSNIVQSMLDSIYPRLGHLRLPMEKLGIVTANDLEAIVKSTHRDREFLNTVLKTGIMSPIEAMLVCNAFTVLAATGILAQLKPVD</sequence>
<accession>A0ACB8UH38</accession>
<keyword evidence="2" id="KW-1185">Reference proteome</keyword>
<evidence type="ECO:0000313" key="2">
    <source>
        <dbReference type="Proteomes" id="UP001055072"/>
    </source>
</evidence>
<gene>
    <name evidence="1" type="ORF">BDY19DRAFT_266875</name>
</gene>
<dbReference type="EMBL" id="MU274901">
    <property type="protein sequence ID" value="KAI0093673.1"/>
    <property type="molecule type" value="Genomic_DNA"/>
</dbReference>
<comment type="caution">
    <text evidence="1">The sequence shown here is derived from an EMBL/GenBank/DDBJ whole genome shotgun (WGS) entry which is preliminary data.</text>
</comment>
<protein>
    <submittedName>
        <fullName evidence="1">Uncharacterized protein</fullName>
    </submittedName>
</protein>
<proteinExistence type="predicted"/>
<evidence type="ECO:0000313" key="1">
    <source>
        <dbReference type="EMBL" id="KAI0093673.1"/>
    </source>
</evidence>
<organism evidence="1 2">
    <name type="scientific">Irpex rosettiformis</name>
    <dbReference type="NCBI Taxonomy" id="378272"/>
    <lineage>
        <taxon>Eukaryota</taxon>
        <taxon>Fungi</taxon>
        <taxon>Dikarya</taxon>
        <taxon>Basidiomycota</taxon>
        <taxon>Agaricomycotina</taxon>
        <taxon>Agaricomycetes</taxon>
        <taxon>Polyporales</taxon>
        <taxon>Irpicaceae</taxon>
        <taxon>Irpex</taxon>
    </lineage>
</organism>
<reference evidence="1" key="1">
    <citation type="journal article" date="2021" name="Environ. Microbiol.">
        <title>Gene family expansions and transcriptome signatures uncover fungal adaptations to wood decay.</title>
        <authorList>
            <person name="Hage H."/>
            <person name="Miyauchi S."/>
            <person name="Viragh M."/>
            <person name="Drula E."/>
            <person name="Min B."/>
            <person name="Chaduli D."/>
            <person name="Navarro D."/>
            <person name="Favel A."/>
            <person name="Norest M."/>
            <person name="Lesage-Meessen L."/>
            <person name="Balint B."/>
            <person name="Merenyi Z."/>
            <person name="de Eugenio L."/>
            <person name="Morin E."/>
            <person name="Martinez A.T."/>
            <person name="Baldrian P."/>
            <person name="Stursova M."/>
            <person name="Martinez M.J."/>
            <person name="Novotny C."/>
            <person name="Magnuson J.K."/>
            <person name="Spatafora J.W."/>
            <person name="Maurice S."/>
            <person name="Pangilinan J."/>
            <person name="Andreopoulos W."/>
            <person name="LaButti K."/>
            <person name="Hundley H."/>
            <person name="Na H."/>
            <person name="Kuo A."/>
            <person name="Barry K."/>
            <person name="Lipzen A."/>
            <person name="Henrissat B."/>
            <person name="Riley R."/>
            <person name="Ahrendt S."/>
            <person name="Nagy L.G."/>
            <person name="Grigoriev I.V."/>
            <person name="Martin F."/>
            <person name="Rosso M.N."/>
        </authorList>
    </citation>
    <scope>NUCLEOTIDE SEQUENCE</scope>
    <source>
        <strain evidence="1">CBS 384.51</strain>
    </source>
</reference>
<name>A0ACB8UH38_9APHY</name>